<evidence type="ECO:0008006" key="4">
    <source>
        <dbReference type="Google" id="ProtNLM"/>
    </source>
</evidence>
<reference evidence="2 3" key="1">
    <citation type="submission" date="2024-11" db="EMBL/GenBank/DDBJ databases">
        <authorList>
            <person name="Kaparullina E.N."/>
            <person name="Delegan Y.A."/>
            <person name="Doronina N.V."/>
        </authorList>
    </citation>
    <scope>NUCLEOTIDE SEQUENCE [LARGE SCALE GENOMIC DNA]</scope>
    <source>
        <strain evidence="2 3">7sh_L</strain>
    </source>
</reference>
<keyword evidence="1" id="KW-0175">Coiled coil</keyword>
<comment type="caution">
    <text evidence="2">The sequence shown here is derived from an EMBL/GenBank/DDBJ whole genome shotgun (WGS) entry which is preliminary data.</text>
</comment>
<proteinExistence type="predicted"/>
<evidence type="ECO:0000313" key="3">
    <source>
        <dbReference type="Proteomes" id="UP001617669"/>
    </source>
</evidence>
<dbReference type="Proteomes" id="UP001617669">
    <property type="component" value="Unassembled WGS sequence"/>
</dbReference>
<feature type="coiled-coil region" evidence="1">
    <location>
        <begin position="8"/>
        <end position="64"/>
    </location>
</feature>
<sequence length="96" mass="11019">MSLKDEYVEKLKAQLDEWSADIDVLEAKVRKADAELRIKYDEQIATLKDKREDAKLKLGEIQSSAGEAWKELKKGSDEAWDAIKHAIAEARKKFNE</sequence>
<evidence type="ECO:0000313" key="2">
    <source>
        <dbReference type="EMBL" id="MFJ5445432.1"/>
    </source>
</evidence>
<keyword evidence="3" id="KW-1185">Reference proteome</keyword>
<evidence type="ECO:0000256" key="1">
    <source>
        <dbReference type="SAM" id="Coils"/>
    </source>
</evidence>
<dbReference type="RefSeq" id="WP_400879711.1">
    <property type="nucleotide sequence ID" value="NZ_JBIWXY010000001.1"/>
</dbReference>
<dbReference type="EMBL" id="JBIWXY010000001">
    <property type="protein sequence ID" value="MFJ5445432.1"/>
    <property type="molecule type" value="Genomic_DNA"/>
</dbReference>
<name>A0ABW8GJR0_9PROT</name>
<gene>
    <name evidence="2" type="ORF">ACIKP9_04255</name>
</gene>
<protein>
    <recommendedName>
        <fullName evidence="4">Coiled coil domain-containing protein</fullName>
    </recommendedName>
</protein>
<accession>A0ABW8GJR0</accession>
<organism evidence="2 3">
    <name type="scientific">Methylobacillus methanolivorans</name>
    <dbReference type="NCBI Taxonomy" id="1848927"/>
    <lineage>
        <taxon>Bacteria</taxon>
        <taxon>Pseudomonadati</taxon>
        <taxon>Pseudomonadota</taxon>
        <taxon>Betaproteobacteria</taxon>
        <taxon>Nitrosomonadales</taxon>
        <taxon>Methylophilaceae</taxon>
        <taxon>Methylobacillus</taxon>
    </lineage>
</organism>